<name>A0AAE4CRE6_9ACTN</name>
<organism evidence="1 2">
    <name type="scientific">Haloactinomyces albus</name>
    <dbReference type="NCBI Taxonomy" id="1352928"/>
    <lineage>
        <taxon>Bacteria</taxon>
        <taxon>Bacillati</taxon>
        <taxon>Actinomycetota</taxon>
        <taxon>Actinomycetes</taxon>
        <taxon>Actinopolysporales</taxon>
        <taxon>Actinopolysporaceae</taxon>
        <taxon>Haloactinomyces</taxon>
    </lineage>
</organism>
<evidence type="ECO:0000313" key="2">
    <source>
        <dbReference type="Proteomes" id="UP001180845"/>
    </source>
</evidence>
<proteinExistence type="predicted"/>
<comment type="caution">
    <text evidence="1">The sequence shown here is derived from an EMBL/GenBank/DDBJ whole genome shotgun (WGS) entry which is preliminary data.</text>
</comment>
<dbReference type="Proteomes" id="UP001180845">
    <property type="component" value="Unassembled WGS sequence"/>
</dbReference>
<dbReference type="AlphaFoldDB" id="A0AAE4CRE6"/>
<gene>
    <name evidence="1" type="ORF">JOF55_003824</name>
</gene>
<accession>A0AAE4CRE6</accession>
<sequence length="59" mass="6916">MAPDADAVRGRRLPHDLGQHFEWGYIESSAITDEREPHPAGRYRAFDRRESLWRGIPLR</sequence>
<protein>
    <submittedName>
        <fullName evidence="1">Uncharacterized protein</fullName>
    </submittedName>
</protein>
<reference evidence="1" key="1">
    <citation type="submission" date="2023-07" db="EMBL/GenBank/DDBJ databases">
        <title>Sequencing the genomes of 1000 actinobacteria strains.</title>
        <authorList>
            <person name="Klenk H.-P."/>
        </authorList>
    </citation>
    <scope>NUCLEOTIDE SEQUENCE</scope>
    <source>
        <strain evidence="1">DSM 45977</strain>
    </source>
</reference>
<evidence type="ECO:0000313" key="1">
    <source>
        <dbReference type="EMBL" id="MDR7303643.1"/>
    </source>
</evidence>
<dbReference type="EMBL" id="JAVDXW010000001">
    <property type="protein sequence ID" value="MDR7303643.1"/>
    <property type="molecule type" value="Genomic_DNA"/>
</dbReference>
<keyword evidence="2" id="KW-1185">Reference proteome</keyword>